<evidence type="ECO:0000313" key="1">
    <source>
        <dbReference type="EMBL" id="ERI74929.1"/>
    </source>
</evidence>
<protein>
    <recommendedName>
        <fullName evidence="3">Death-on-curing family protein</fullName>
    </recommendedName>
</protein>
<dbReference type="AlphaFoldDB" id="A0ABC9TU68"/>
<proteinExistence type="predicted"/>
<dbReference type="EMBL" id="AWSU01000275">
    <property type="protein sequence ID" value="ERI74929.1"/>
    <property type="molecule type" value="Genomic_DNA"/>
</dbReference>
<name>A0ABC9TU68_CLOSY</name>
<organism evidence="1 2">
    <name type="scientific">[Clostridium] symbiosum ATCC 14940</name>
    <dbReference type="NCBI Taxonomy" id="411472"/>
    <lineage>
        <taxon>Bacteria</taxon>
        <taxon>Bacillati</taxon>
        <taxon>Bacillota</taxon>
        <taxon>Clostridia</taxon>
        <taxon>Lachnospirales</taxon>
        <taxon>Lachnospiraceae</taxon>
        <taxon>Otoolea</taxon>
    </lineage>
</organism>
<evidence type="ECO:0008006" key="3">
    <source>
        <dbReference type="Google" id="ProtNLM"/>
    </source>
</evidence>
<reference evidence="1 2" key="1">
    <citation type="submission" date="2013-07" db="EMBL/GenBank/DDBJ databases">
        <authorList>
            <person name="Weinstock G."/>
            <person name="Sodergren E."/>
            <person name="Wylie T."/>
            <person name="Fulton L."/>
            <person name="Fulton R."/>
            <person name="Fronick C."/>
            <person name="O'Laughlin M."/>
            <person name="Godfrey J."/>
            <person name="Miner T."/>
            <person name="Herter B."/>
            <person name="Appelbaum E."/>
            <person name="Cordes M."/>
            <person name="Lek S."/>
            <person name="Wollam A."/>
            <person name="Pepin K.H."/>
            <person name="Palsikar V.B."/>
            <person name="Mitreva M."/>
            <person name="Wilson R.K."/>
        </authorList>
    </citation>
    <scope>NUCLEOTIDE SEQUENCE [LARGE SCALE GENOMIC DNA]</scope>
    <source>
        <strain evidence="1 2">ATCC 14940</strain>
    </source>
</reference>
<gene>
    <name evidence="1" type="ORF">CLOSYM_03566</name>
</gene>
<comment type="caution">
    <text evidence="1">The sequence shown here is derived from an EMBL/GenBank/DDBJ whole genome shotgun (WGS) entry which is preliminary data.</text>
</comment>
<evidence type="ECO:0000313" key="2">
    <source>
        <dbReference type="Proteomes" id="UP000016491"/>
    </source>
</evidence>
<dbReference type="Proteomes" id="UP000016491">
    <property type="component" value="Unassembled WGS sequence"/>
</dbReference>
<accession>A0ABC9TU68</accession>
<sequence length="46" mass="5272">MAKIDTTYAGDTAWLSIDQMTELFQRDRSVIGKHIRNVFLDGELSK</sequence>